<keyword evidence="17" id="KW-1185">Reference proteome</keyword>
<dbReference type="OrthoDB" id="9800958at2"/>
<dbReference type="EMBL" id="CP144914">
    <property type="protein sequence ID" value="WWD78955.1"/>
    <property type="molecule type" value="Genomic_DNA"/>
</dbReference>
<dbReference type="Pfam" id="PF08245">
    <property type="entry name" value="Mur_ligase_M"/>
    <property type="match status" value="1"/>
</dbReference>
<keyword evidence="11 12" id="KW-0961">Cell wall biogenesis/degradation</keyword>
<dbReference type="Proteomes" id="UP000321816">
    <property type="component" value="Chromosome"/>
</dbReference>
<keyword evidence="10 12" id="KW-0131">Cell cycle</keyword>
<evidence type="ECO:0000256" key="9">
    <source>
        <dbReference type="ARBA" id="ARBA00022984"/>
    </source>
</evidence>
<dbReference type="GO" id="GO:0051301">
    <property type="term" value="P:cell division"/>
    <property type="evidence" value="ECO:0007669"/>
    <property type="project" value="UniProtKB-KW"/>
</dbReference>
<dbReference type="Pfam" id="PF01225">
    <property type="entry name" value="Mur_ligase"/>
    <property type="match status" value="1"/>
</dbReference>
<evidence type="ECO:0000256" key="4">
    <source>
        <dbReference type="ARBA" id="ARBA00022598"/>
    </source>
</evidence>
<keyword evidence="6" id="KW-0547">Nucleotide-binding</keyword>
<dbReference type="GO" id="GO:0004326">
    <property type="term" value="F:tetrahydrofolylpolyglutamate synthase activity"/>
    <property type="evidence" value="ECO:0007669"/>
    <property type="project" value="InterPro"/>
</dbReference>
<protein>
    <submittedName>
        <fullName evidence="16">UDP-N-acetylmuramoyl-L-alanyl-D-glutamate--2, 6-diaminopimelate ligase</fullName>
        <ecNumber evidence="16">6.3.2.13</ecNumber>
    </submittedName>
</protein>
<dbReference type="InterPro" id="IPR035911">
    <property type="entry name" value="MurE/MurF_N"/>
</dbReference>
<feature type="domain" description="Mur ligase N-terminal catalytic" evidence="13">
    <location>
        <begin position="24"/>
        <end position="72"/>
    </location>
</feature>
<evidence type="ECO:0000256" key="7">
    <source>
        <dbReference type="ARBA" id="ARBA00022840"/>
    </source>
</evidence>
<dbReference type="KEGG" id="ahal:FTX54_011030"/>
<evidence type="ECO:0000256" key="8">
    <source>
        <dbReference type="ARBA" id="ARBA00022960"/>
    </source>
</evidence>
<dbReference type="GO" id="GO:0005524">
    <property type="term" value="F:ATP binding"/>
    <property type="evidence" value="ECO:0007669"/>
    <property type="project" value="UniProtKB-KW"/>
</dbReference>
<dbReference type="GO" id="GO:0008360">
    <property type="term" value="P:regulation of cell shape"/>
    <property type="evidence" value="ECO:0007669"/>
    <property type="project" value="UniProtKB-KW"/>
</dbReference>
<dbReference type="InterPro" id="IPR000713">
    <property type="entry name" value="Mur_ligase_N"/>
</dbReference>
<comment type="subcellular location">
    <subcellularLocation>
        <location evidence="12">Cytoplasm</location>
    </subcellularLocation>
</comment>
<dbReference type="SUPFAM" id="SSF53244">
    <property type="entry name" value="MurD-like peptide ligases, peptide-binding domain"/>
    <property type="match status" value="1"/>
</dbReference>
<evidence type="ECO:0000256" key="1">
    <source>
        <dbReference type="ARBA" id="ARBA00004752"/>
    </source>
</evidence>
<dbReference type="GO" id="GO:0009252">
    <property type="term" value="P:peptidoglycan biosynthetic process"/>
    <property type="evidence" value="ECO:0007669"/>
    <property type="project" value="UniProtKB-UniPathway"/>
</dbReference>
<reference evidence="16 17" key="1">
    <citation type="submission" date="2024-01" db="EMBL/GenBank/DDBJ databases">
        <title>Complete Genome Sequence of Alkalicoccus halolimnae BZ-SZ-XJ29T, a Moderately Halophilic Bacterium Isolated from a Salt Lake.</title>
        <authorList>
            <person name="Zhao B."/>
        </authorList>
    </citation>
    <scope>NUCLEOTIDE SEQUENCE [LARGE SCALE GENOMIC DNA]</scope>
    <source>
        <strain evidence="16 17">BZ-SZ-XJ29</strain>
    </source>
</reference>
<dbReference type="Pfam" id="PF02875">
    <property type="entry name" value="Mur_ligase_C"/>
    <property type="match status" value="1"/>
</dbReference>
<evidence type="ECO:0000256" key="5">
    <source>
        <dbReference type="ARBA" id="ARBA00022618"/>
    </source>
</evidence>
<dbReference type="SUPFAM" id="SSF63418">
    <property type="entry name" value="MurE/MurF N-terminal domain"/>
    <property type="match status" value="1"/>
</dbReference>
<dbReference type="InterPro" id="IPR036615">
    <property type="entry name" value="Mur_ligase_C_dom_sf"/>
</dbReference>
<keyword evidence="4 16" id="KW-0436">Ligase</keyword>
<sequence>MRVDFTADRAAGIQQVFGRSAVEIDRIAYDSRSVTPGTAFFCILGSERDGHAFIDNAAQNGAAAVIGMNASLLEEKQQKFPGVSFILAEDSQRAMSYFSQELYGYAYKNMHTIAVTGTNGKTTVTSFVRWLLNQSGIKTGSIGTEKVLDHKGKRNFPHSTHTTPEAPDLHYIFHKFFGEKLKAVVLEVTSIAIEQRRVDGMMFDIGVLTNLTPEHIDYHDTFEQYKAAKMKLFHQVKKAVVNLDDEKMGKELASTFAGPVLTYSMQEKGDVRASIVEIASSGTFITLFIHDDAYDVFLPFFGTHNIANFMAAVCSCMHMNLPVSLLLKQLPGLQPPAGRFQFIDTCAKYRIISDFAHTPDALKKVITSVKQMNYSRLILLIAGNGVRDKRQLPELAEVVQGEADITVVAVEHPDRSERREILIEVLNGFTEKSAPIYTELYRDKGVEKALSLAGEGDLVLLTGLGSLDHQVIEGVEVPYAEIDVIHRYLKASKDKAGTK</sequence>
<keyword evidence="9 12" id="KW-0573">Peptidoglycan synthesis</keyword>
<dbReference type="Gene3D" id="3.40.1190.10">
    <property type="entry name" value="Mur-like, catalytic domain"/>
    <property type="match status" value="1"/>
</dbReference>
<dbReference type="SUPFAM" id="SSF53623">
    <property type="entry name" value="MurD-like peptide ligases, catalytic domain"/>
    <property type="match status" value="1"/>
</dbReference>
<feature type="domain" description="Mur ligase C-terminal" evidence="14">
    <location>
        <begin position="338"/>
        <end position="463"/>
    </location>
</feature>
<dbReference type="NCBIfam" id="TIGR01085">
    <property type="entry name" value="murE"/>
    <property type="match status" value="1"/>
</dbReference>
<dbReference type="NCBIfam" id="NF001126">
    <property type="entry name" value="PRK00139.1-4"/>
    <property type="match status" value="1"/>
</dbReference>
<evidence type="ECO:0000256" key="11">
    <source>
        <dbReference type="ARBA" id="ARBA00023316"/>
    </source>
</evidence>
<feature type="domain" description="Mur ligase central" evidence="15">
    <location>
        <begin position="115"/>
        <end position="315"/>
    </location>
</feature>
<organism evidence="16 17">
    <name type="scientific">Alkalicoccus halolimnae</name>
    <dbReference type="NCBI Taxonomy" id="1667239"/>
    <lineage>
        <taxon>Bacteria</taxon>
        <taxon>Bacillati</taxon>
        <taxon>Bacillota</taxon>
        <taxon>Bacilli</taxon>
        <taxon>Bacillales</taxon>
        <taxon>Bacillaceae</taxon>
        <taxon>Alkalicoccus</taxon>
    </lineage>
</organism>
<keyword evidence="3" id="KW-0963">Cytoplasm</keyword>
<dbReference type="PROSITE" id="PS01011">
    <property type="entry name" value="FOLYLPOLYGLU_SYNT_1"/>
    <property type="match status" value="1"/>
</dbReference>
<dbReference type="Gene3D" id="3.90.190.20">
    <property type="entry name" value="Mur ligase, C-terminal domain"/>
    <property type="match status" value="1"/>
</dbReference>
<keyword evidence="7" id="KW-0067">ATP-binding</keyword>
<dbReference type="InterPro" id="IPR036565">
    <property type="entry name" value="Mur-like_cat_sf"/>
</dbReference>
<dbReference type="GO" id="GO:0008765">
    <property type="term" value="F:UDP-N-acetylmuramoylalanyl-D-glutamate-2,6-diaminopimelate ligase activity"/>
    <property type="evidence" value="ECO:0007669"/>
    <property type="project" value="UniProtKB-EC"/>
</dbReference>
<dbReference type="GO" id="GO:0005737">
    <property type="term" value="C:cytoplasm"/>
    <property type="evidence" value="ECO:0007669"/>
    <property type="project" value="UniProtKB-SubCell"/>
</dbReference>
<dbReference type="PANTHER" id="PTHR23135">
    <property type="entry name" value="MUR LIGASE FAMILY MEMBER"/>
    <property type="match status" value="1"/>
</dbReference>
<evidence type="ECO:0000313" key="17">
    <source>
        <dbReference type="Proteomes" id="UP000321816"/>
    </source>
</evidence>
<evidence type="ECO:0000256" key="12">
    <source>
        <dbReference type="RuleBase" id="RU004135"/>
    </source>
</evidence>
<dbReference type="GO" id="GO:0071555">
    <property type="term" value="P:cell wall organization"/>
    <property type="evidence" value="ECO:0007669"/>
    <property type="project" value="UniProtKB-KW"/>
</dbReference>
<evidence type="ECO:0000259" key="13">
    <source>
        <dbReference type="Pfam" id="PF01225"/>
    </source>
</evidence>
<dbReference type="PANTHER" id="PTHR23135:SF4">
    <property type="entry name" value="UDP-N-ACETYLMURAMOYL-L-ALANYL-D-GLUTAMATE--2,6-DIAMINOPIMELATE LIGASE MURE HOMOLOG, CHLOROPLASTIC"/>
    <property type="match status" value="1"/>
</dbReference>
<name>A0A5C7FHM8_9BACI</name>
<evidence type="ECO:0000313" key="16">
    <source>
        <dbReference type="EMBL" id="WWD78955.1"/>
    </source>
</evidence>
<keyword evidence="8 12" id="KW-0133">Cell shape</keyword>
<dbReference type="Gene3D" id="3.40.1390.10">
    <property type="entry name" value="MurE/MurF, N-terminal domain"/>
    <property type="match status" value="1"/>
</dbReference>
<dbReference type="InterPro" id="IPR004101">
    <property type="entry name" value="Mur_ligase_C"/>
</dbReference>
<dbReference type="InterPro" id="IPR018109">
    <property type="entry name" value="Folylpolyglutamate_synth_CS"/>
</dbReference>
<evidence type="ECO:0000259" key="14">
    <source>
        <dbReference type="Pfam" id="PF02875"/>
    </source>
</evidence>
<dbReference type="AlphaFoldDB" id="A0A5C7FHM8"/>
<evidence type="ECO:0000259" key="15">
    <source>
        <dbReference type="Pfam" id="PF08245"/>
    </source>
</evidence>
<dbReference type="InterPro" id="IPR013221">
    <property type="entry name" value="Mur_ligase_cen"/>
</dbReference>
<dbReference type="EC" id="6.3.2.13" evidence="16"/>
<evidence type="ECO:0000256" key="3">
    <source>
        <dbReference type="ARBA" id="ARBA00022490"/>
    </source>
</evidence>
<dbReference type="RefSeq" id="WP_147804710.1">
    <property type="nucleotide sequence ID" value="NZ_CP144914.1"/>
</dbReference>
<gene>
    <name evidence="16" type="ORF">FTX54_011030</name>
</gene>
<comment type="pathway">
    <text evidence="1 12">Cell wall biogenesis; peptidoglycan biosynthesis.</text>
</comment>
<accession>A0A5C7FHM8</accession>
<evidence type="ECO:0000256" key="10">
    <source>
        <dbReference type="ARBA" id="ARBA00023306"/>
    </source>
</evidence>
<evidence type="ECO:0000256" key="2">
    <source>
        <dbReference type="ARBA" id="ARBA00005898"/>
    </source>
</evidence>
<evidence type="ECO:0000256" key="6">
    <source>
        <dbReference type="ARBA" id="ARBA00022741"/>
    </source>
</evidence>
<dbReference type="InterPro" id="IPR005761">
    <property type="entry name" value="UDP-N-AcMur-Glu-dNH2Pim_ligase"/>
</dbReference>
<keyword evidence="5 12" id="KW-0132">Cell division</keyword>
<proteinExistence type="inferred from homology"/>
<comment type="similarity">
    <text evidence="2">Belongs to the MurCDEF family. MurE subfamily.</text>
</comment>